<name>A0A9P6MX38_9FUNG</name>
<protein>
    <submittedName>
        <fullName evidence="2">Uncharacterized protein</fullName>
    </submittedName>
</protein>
<reference evidence="2" key="1">
    <citation type="journal article" date="2020" name="Fungal Divers.">
        <title>Resolving the Mortierellaceae phylogeny through synthesis of multi-gene phylogenetics and phylogenomics.</title>
        <authorList>
            <person name="Vandepol N."/>
            <person name="Liber J."/>
            <person name="Desiro A."/>
            <person name="Na H."/>
            <person name="Kennedy M."/>
            <person name="Barry K."/>
            <person name="Grigoriev I.V."/>
            <person name="Miller A.N."/>
            <person name="O'Donnell K."/>
            <person name="Stajich J.E."/>
            <person name="Bonito G."/>
        </authorList>
    </citation>
    <scope>NUCLEOTIDE SEQUENCE</scope>
    <source>
        <strain evidence="2">NRRL 2769</strain>
    </source>
</reference>
<dbReference type="GO" id="GO:0036503">
    <property type="term" value="P:ERAD pathway"/>
    <property type="evidence" value="ECO:0007669"/>
    <property type="project" value="UniProtKB-ARBA"/>
</dbReference>
<evidence type="ECO:0000313" key="3">
    <source>
        <dbReference type="Proteomes" id="UP000703661"/>
    </source>
</evidence>
<accession>A0A9P6MX38</accession>
<comment type="caution">
    <text evidence="2">The sequence shown here is derived from an EMBL/GenBank/DDBJ whole genome shotgun (WGS) entry which is preliminary data.</text>
</comment>
<dbReference type="GO" id="GO:0005509">
    <property type="term" value="F:calcium ion binding"/>
    <property type="evidence" value="ECO:0007669"/>
    <property type="project" value="InterPro"/>
</dbReference>
<dbReference type="Proteomes" id="UP000703661">
    <property type="component" value="Unassembled WGS sequence"/>
</dbReference>
<dbReference type="GO" id="GO:0005975">
    <property type="term" value="P:carbohydrate metabolic process"/>
    <property type="evidence" value="ECO:0007669"/>
    <property type="project" value="InterPro"/>
</dbReference>
<gene>
    <name evidence="2" type="ORF">BGZ80_008617</name>
</gene>
<dbReference type="GO" id="GO:0016020">
    <property type="term" value="C:membrane"/>
    <property type="evidence" value="ECO:0007669"/>
    <property type="project" value="InterPro"/>
</dbReference>
<dbReference type="EMBL" id="JAAAID010000472">
    <property type="protein sequence ID" value="KAG0017104.1"/>
    <property type="molecule type" value="Genomic_DNA"/>
</dbReference>
<dbReference type="InterPro" id="IPR001382">
    <property type="entry name" value="Glyco_hydro_47"/>
</dbReference>
<dbReference type="InterPro" id="IPR036026">
    <property type="entry name" value="Seven-hairpin_glycosidases"/>
</dbReference>
<dbReference type="Gene3D" id="1.50.10.10">
    <property type="match status" value="1"/>
</dbReference>
<keyword evidence="3" id="KW-1185">Reference proteome</keyword>
<evidence type="ECO:0000313" key="2">
    <source>
        <dbReference type="EMBL" id="KAG0017104.1"/>
    </source>
</evidence>
<comment type="similarity">
    <text evidence="1">Belongs to the glycosyl hydrolase 47 family.</text>
</comment>
<dbReference type="Pfam" id="PF01532">
    <property type="entry name" value="Glyco_hydro_47"/>
    <property type="match status" value="1"/>
</dbReference>
<evidence type="ECO:0000256" key="1">
    <source>
        <dbReference type="ARBA" id="ARBA00007658"/>
    </source>
</evidence>
<dbReference type="InterPro" id="IPR012341">
    <property type="entry name" value="6hp_glycosidase-like_sf"/>
</dbReference>
<sequence length="181" mass="20301">MGSTRSNRGRGHRKGWSSGWAKAAYHFYESVVQYLGGMLMVIELEDDGDPEILEAAVSFVDWLAQAFVGLQASVYKFNLQKVRIQLAYIVFANAVAPFASNEALINKVSLTKVETFQVEFRKLSQLSGSDKFEKDSGGFYKVTPSVSLGIVYYAGQIRQSHNLDILLKTYILIRDAKFKDL</sequence>
<dbReference type="GO" id="GO:0004571">
    <property type="term" value="F:mannosyl-oligosaccharide 1,2-alpha-mannosidase activity"/>
    <property type="evidence" value="ECO:0007669"/>
    <property type="project" value="InterPro"/>
</dbReference>
<dbReference type="SUPFAM" id="SSF48225">
    <property type="entry name" value="Seven-hairpin glycosidases"/>
    <property type="match status" value="1"/>
</dbReference>
<organism evidence="2 3">
    <name type="scientific">Entomortierella chlamydospora</name>
    <dbReference type="NCBI Taxonomy" id="101097"/>
    <lineage>
        <taxon>Eukaryota</taxon>
        <taxon>Fungi</taxon>
        <taxon>Fungi incertae sedis</taxon>
        <taxon>Mucoromycota</taxon>
        <taxon>Mortierellomycotina</taxon>
        <taxon>Mortierellomycetes</taxon>
        <taxon>Mortierellales</taxon>
        <taxon>Mortierellaceae</taxon>
        <taxon>Entomortierella</taxon>
    </lineage>
</organism>
<dbReference type="AlphaFoldDB" id="A0A9P6MX38"/>
<proteinExistence type="inferred from homology"/>